<protein>
    <submittedName>
        <fullName evidence="2">Uncharacterized protein</fullName>
    </submittedName>
</protein>
<sequence>MGIPDDPAALLDDARLSLLEAAEHPYGSIRRRCAHHHAATQASDVLARPESTADQRDQAARYLHQALATGPEQDEAAGGDPR</sequence>
<dbReference type="Proteomes" id="UP000247591">
    <property type="component" value="Unassembled WGS sequence"/>
</dbReference>
<dbReference type="EMBL" id="QJSP01000026">
    <property type="protein sequence ID" value="PYE12023.1"/>
    <property type="molecule type" value="Genomic_DNA"/>
</dbReference>
<reference evidence="2 3" key="1">
    <citation type="submission" date="2018-06" db="EMBL/GenBank/DDBJ databases">
        <title>Genomic Encyclopedia of Type Strains, Phase IV (KMG-IV): sequencing the most valuable type-strain genomes for metagenomic binning, comparative biology and taxonomic classification.</title>
        <authorList>
            <person name="Goeker M."/>
        </authorList>
    </citation>
    <scope>NUCLEOTIDE SEQUENCE [LARGE SCALE GENOMIC DNA]</scope>
    <source>
        <strain evidence="2 3">DSM 45521</strain>
    </source>
</reference>
<organism evidence="2 3">
    <name type="scientific">Williamsia limnetica</name>
    <dbReference type="NCBI Taxonomy" id="882452"/>
    <lineage>
        <taxon>Bacteria</taxon>
        <taxon>Bacillati</taxon>
        <taxon>Actinomycetota</taxon>
        <taxon>Actinomycetes</taxon>
        <taxon>Mycobacteriales</taxon>
        <taxon>Nocardiaceae</taxon>
        <taxon>Williamsia</taxon>
    </lineage>
</organism>
<feature type="region of interest" description="Disordered" evidence="1">
    <location>
        <begin position="35"/>
        <end position="56"/>
    </location>
</feature>
<evidence type="ECO:0000313" key="3">
    <source>
        <dbReference type="Proteomes" id="UP000247591"/>
    </source>
</evidence>
<dbReference type="AlphaFoldDB" id="A0A318R8W6"/>
<gene>
    <name evidence="2" type="ORF">DFR67_12631</name>
</gene>
<evidence type="ECO:0000313" key="2">
    <source>
        <dbReference type="EMBL" id="PYE12023.1"/>
    </source>
</evidence>
<accession>A0A318R8W6</accession>
<comment type="caution">
    <text evidence="2">The sequence shown here is derived from an EMBL/GenBank/DDBJ whole genome shotgun (WGS) entry which is preliminary data.</text>
</comment>
<keyword evidence="3" id="KW-1185">Reference proteome</keyword>
<dbReference type="RefSeq" id="WP_110472750.1">
    <property type="nucleotide sequence ID" value="NZ_QJSP01000026.1"/>
</dbReference>
<evidence type="ECO:0000256" key="1">
    <source>
        <dbReference type="SAM" id="MobiDB-lite"/>
    </source>
</evidence>
<name>A0A318R8W6_WILLI</name>
<proteinExistence type="predicted"/>